<evidence type="ECO:0000313" key="2">
    <source>
        <dbReference type="Proteomes" id="UP000245618"/>
    </source>
</evidence>
<dbReference type="NCBIfam" id="NF038084">
    <property type="entry name" value="DHCW_cupin"/>
    <property type="match status" value="1"/>
</dbReference>
<proteinExistence type="predicted"/>
<dbReference type="OrthoDB" id="9794443at2"/>
<dbReference type="InterPro" id="IPR011051">
    <property type="entry name" value="RmlC_Cupin_sf"/>
</dbReference>
<evidence type="ECO:0008006" key="3">
    <source>
        <dbReference type="Google" id="ProtNLM"/>
    </source>
</evidence>
<reference evidence="1 2" key="1">
    <citation type="submission" date="2018-04" db="EMBL/GenBank/DDBJ databases">
        <title>Flavobacterium sp. nov., isolated from glacier ice.</title>
        <authorList>
            <person name="Liu Q."/>
            <person name="Xin Y.-H."/>
        </authorList>
    </citation>
    <scope>NUCLEOTIDE SEQUENCE [LARGE SCALE GENOMIC DNA]</scope>
    <source>
        <strain evidence="1 2">LB2P30</strain>
    </source>
</reference>
<dbReference type="AlphaFoldDB" id="A0A2U1JZW9"/>
<accession>A0A2U1JZW9</accession>
<protein>
    <recommendedName>
        <fullName evidence="3">DHCW motif cupin fold protein</fullName>
    </recommendedName>
</protein>
<organism evidence="1 2">
    <name type="scientific">Flavobacterium laiguense</name>
    <dbReference type="NCBI Taxonomy" id="2169409"/>
    <lineage>
        <taxon>Bacteria</taxon>
        <taxon>Pseudomonadati</taxon>
        <taxon>Bacteroidota</taxon>
        <taxon>Flavobacteriia</taxon>
        <taxon>Flavobacteriales</taxon>
        <taxon>Flavobacteriaceae</taxon>
        <taxon>Flavobacterium</taxon>
    </lineage>
</organism>
<dbReference type="RefSeq" id="WP_116760388.1">
    <property type="nucleotide sequence ID" value="NZ_QCZH01000002.1"/>
</dbReference>
<comment type="caution">
    <text evidence="1">The sequence shown here is derived from an EMBL/GenBank/DDBJ whole genome shotgun (WGS) entry which is preliminary data.</text>
</comment>
<keyword evidence="2" id="KW-1185">Reference proteome</keyword>
<dbReference type="InterPro" id="IPR014710">
    <property type="entry name" value="RmlC-like_jellyroll"/>
</dbReference>
<evidence type="ECO:0000313" key="1">
    <source>
        <dbReference type="EMBL" id="PWA10776.1"/>
    </source>
</evidence>
<dbReference type="EMBL" id="QCZH01000002">
    <property type="protein sequence ID" value="PWA10776.1"/>
    <property type="molecule type" value="Genomic_DNA"/>
</dbReference>
<sequence>MYTIPFQTIDWNQIETTEYKGITGMAYWQTVLLDGLRIRKVVYSENYLADHWCQKGHIVQCLEGEFSSELENGETFTLTKGMTYIVSDDLSSHRSVAANKVTLLIIDGTFLKPNKQNKNE</sequence>
<name>A0A2U1JZW9_9FLAO</name>
<dbReference type="InterPro" id="IPR047713">
    <property type="entry name" value="DHCW_cupin"/>
</dbReference>
<dbReference type="Gene3D" id="2.60.120.10">
    <property type="entry name" value="Jelly Rolls"/>
    <property type="match status" value="1"/>
</dbReference>
<dbReference type="Proteomes" id="UP000245618">
    <property type="component" value="Unassembled WGS sequence"/>
</dbReference>
<dbReference type="SUPFAM" id="SSF51182">
    <property type="entry name" value="RmlC-like cupins"/>
    <property type="match status" value="1"/>
</dbReference>
<gene>
    <name evidence="1" type="ORF">DB891_02810</name>
</gene>